<feature type="region of interest" description="Disordered" evidence="1">
    <location>
        <begin position="1"/>
        <end position="32"/>
    </location>
</feature>
<feature type="region of interest" description="Disordered" evidence="1">
    <location>
        <begin position="248"/>
        <end position="298"/>
    </location>
</feature>
<dbReference type="EMBL" id="JAPFFK010000015">
    <property type="protein sequence ID" value="KAJ6711620.1"/>
    <property type="molecule type" value="Genomic_DNA"/>
</dbReference>
<keyword evidence="3" id="KW-1185">Reference proteome</keyword>
<gene>
    <name evidence="2" type="ORF">OIU79_007956</name>
</gene>
<feature type="compositionally biased region" description="Basic residues" evidence="1">
    <location>
        <begin position="282"/>
        <end position="298"/>
    </location>
</feature>
<accession>A0A9Q0THJ0</accession>
<name>A0A9Q0THJ0_SALPP</name>
<reference evidence="2" key="2">
    <citation type="journal article" date="2023" name="Int. J. Mol. Sci.">
        <title>De Novo Assembly and Annotation of 11 Diverse Shrub Willow (Salix) Genomes Reveals Novel Gene Organization in Sex-Linked Regions.</title>
        <authorList>
            <person name="Hyden B."/>
            <person name="Feng K."/>
            <person name="Yates T.B."/>
            <person name="Jawdy S."/>
            <person name="Cereghino C."/>
            <person name="Smart L.B."/>
            <person name="Muchero W."/>
        </authorList>
    </citation>
    <scope>NUCLEOTIDE SEQUENCE</scope>
    <source>
        <tissue evidence="2">Shoot tip</tissue>
    </source>
</reference>
<organism evidence="2 3">
    <name type="scientific">Salix purpurea</name>
    <name type="common">Purple osier willow</name>
    <dbReference type="NCBI Taxonomy" id="77065"/>
    <lineage>
        <taxon>Eukaryota</taxon>
        <taxon>Viridiplantae</taxon>
        <taxon>Streptophyta</taxon>
        <taxon>Embryophyta</taxon>
        <taxon>Tracheophyta</taxon>
        <taxon>Spermatophyta</taxon>
        <taxon>Magnoliopsida</taxon>
        <taxon>eudicotyledons</taxon>
        <taxon>Gunneridae</taxon>
        <taxon>Pentapetalae</taxon>
        <taxon>rosids</taxon>
        <taxon>fabids</taxon>
        <taxon>Malpighiales</taxon>
        <taxon>Salicaceae</taxon>
        <taxon>Saliceae</taxon>
        <taxon>Salix</taxon>
    </lineage>
</organism>
<evidence type="ECO:0000313" key="3">
    <source>
        <dbReference type="Proteomes" id="UP001151532"/>
    </source>
</evidence>
<proteinExistence type="predicted"/>
<dbReference type="AlphaFoldDB" id="A0A9Q0THJ0"/>
<evidence type="ECO:0000256" key="1">
    <source>
        <dbReference type="SAM" id="MobiDB-lite"/>
    </source>
</evidence>
<reference evidence="2" key="1">
    <citation type="submission" date="2022-11" db="EMBL/GenBank/DDBJ databases">
        <authorList>
            <person name="Hyden B.L."/>
            <person name="Feng K."/>
            <person name="Yates T."/>
            <person name="Jawdy S."/>
            <person name="Smart L.B."/>
            <person name="Muchero W."/>
        </authorList>
    </citation>
    <scope>NUCLEOTIDE SEQUENCE</scope>
    <source>
        <tissue evidence="2">Shoot tip</tissue>
    </source>
</reference>
<feature type="compositionally biased region" description="Basic and acidic residues" evidence="1">
    <location>
        <begin position="127"/>
        <end position="143"/>
    </location>
</feature>
<protein>
    <submittedName>
        <fullName evidence="2">Uncharacterized protein</fullName>
    </submittedName>
</protein>
<comment type="caution">
    <text evidence="2">The sequence shown here is derived from an EMBL/GenBank/DDBJ whole genome shotgun (WGS) entry which is preliminary data.</text>
</comment>
<dbReference type="Proteomes" id="UP001151532">
    <property type="component" value="Chromosome 1"/>
</dbReference>
<feature type="compositionally biased region" description="Polar residues" evidence="1">
    <location>
        <begin position="1"/>
        <end position="28"/>
    </location>
</feature>
<feature type="region of interest" description="Disordered" evidence="1">
    <location>
        <begin position="188"/>
        <end position="224"/>
    </location>
</feature>
<dbReference type="OrthoDB" id="1751344at2759"/>
<feature type="region of interest" description="Disordered" evidence="1">
    <location>
        <begin position="127"/>
        <end position="148"/>
    </location>
</feature>
<evidence type="ECO:0000313" key="2">
    <source>
        <dbReference type="EMBL" id="KAJ6711620.1"/>
    </source>
</evidence>
<sequence length="298" mass="32495">MPVTTNVANPPQRNEQRKATGQQGQLNGRKTPVSWAEKVKVTNANSRFSLEPLARPPPGEQLVLPEEAMEDLEQWSRCLVGFFPGYKFPYHAINSMAMRVWKSKGITTVKDNQGSKEGNDMPVIQHEEGADKRMPEHTTKGRNDMQLNPKHNHPLNQTNQITGSSHVPKPHHPMQNTNPKVKTVAHPAEAHKNSHPTHLNNNPDPEIAEPTDCTDTTASSAKEKDTALIRAKGKGPLHAENNSNTILGIGISNEDTGESASSASAGPTEDNAEDLSSPAPKTARKKKGGKSRKVGNHQ</sequence>